<keyword evidence="2" id="KW-0413">Isomerase</keyword>
<evidence type="ECO:0000313" key="2">
    <source>
        <dbReference type="EMBL" id="CAA9381253.1"/>
    </source>
</evidence>
<evidence type="ECO:0000256" key="1">
    <source>
        <dbReference type="SAM" id="MobiDB-lite"/>
    </source>
</evidence>
<feature type="compositionally biased region" description="Basic residues" evidence="1">
    <location>
        <begin position="194"/>
        <end position="207"/>
    </location>
</feature>
<organism evidence="2">
    <name type="scientific">uncultured Nocardioides sp</name>
    <dbReference type="NCBI Taxonomy" id="198441"/>
    <lineage>
        <taxon>Bacteria</taxon>
        <taxon>Bacillati</taxon>
        <taxon>Actinomycetota</taxon>
        <taxon>Actinomycetes</taxon>
        <taxon>Propionibacteriales</taxon>
        <taxon>Nocardioidaceae</taxon>
        <taxon>Nocardioides</taxon>
        <taxon>environmental samples</taxon>
    </lineage>
</organism>
<name>A0A6J4N8Q8_9ACTN</name>
<dbReference type="AlphaFoldDB" id="A0A6J4N8Q8"/>
<dbReference type="EC" id="5.4.2.11" evidence="2"/>
<feature type="non-terminal residue" evidence="2">
    <location>
        <position position="1"/>
    </location>
</feature>
<feature type="compositionally biased region" description="Basic and acidic residues" evidence="1">
    <location>
        <begin position="11"/>
        <end position="23"/>
    </location>
</feature>
<feature type="region of interest" description="Disordered" evidence="1">
    <location>
        <begin position="1"/>
        <end position="249"/>
    </location>
</feature>
<gene>
    <name evidence="2" type="ORF">AVDCRST_MAG06-972</name>
</gene>
<dbReference type="GO" id="GO:0004619">
    <property type="term" value="F:phosphoglycerate mutase activity"/>
    <property type="evidence" value="ECO:0007669"/>
    <property type="project" value="UniProtKB-EC"/>
</dbReference>
<feature type="compositionally biased region" description="Basic residues" evidence="1">
    <location>
        <begin position="47"/>
        <end position="57"/>
    </location>
</feature>
<dbReference type="EMBL" id="CADCUP010000067">
    <property type="protein sequence ID" value="CAA9381253.1"/>
    <property type="molecule type" value="Genomic_DNA"/>
</dbReference>
<sequence>DRAVHPGAAPPRRERVERQEPLHRLGRRRPHREGPRGGGARRPPAGRGRHPSRRRAHLAAAAGDHHRQHLPRRRGASLDPRAAQLAPQRAPLRRAPGQGQEADPGDVRRGAVHDLAPQLRRAAAADRGRGRVLPGRRGALRRPRRRPAADRVPRGRHRPDAALLGVRRDDRPARRPHRARGRARQQPPRDRQAPRRHQRRGHRRAQHPHGTAAGLRARRKPRADSAGRSLPRPGGGHRGRRRGRQPGSL</sequence>
<feature type="compositionally biased region" description="Low complexity" evidence="1">
    <location>
        <begin position="80"/>
        <end position="96"/>
    </location>
</feature>
<accession>A0A6J4N8Q8</accession>
<feature type="compositionally biased region" description="Basic residues" evidence="1">
    <location>
        <begin position="66"/>
        <end position="75"/>
    </location>
</feature>
<feature type="compositionally biased region" description="Basic residues" evidence="1">
    <location>
        <begin position="174"/>
        <end position="183"/>
    </location>
</feature>
<proteinExistence type="predicted"/>
<reference evidence="2" key="1">
    <citation type="submission" date="2020-02" db="EMBL/GenBank/DDBJ databases">
        <authorList>
            <person name="Meier V. D."/>
        </authorList>
    </citation>
    <scope>NUCLEOTIDE SEQUENCE</scope>
    <source>
        <strain evidence="2">AVDCRST_MAG06</strain>
    </source>
</reference>
<protein>
    <submittedName>
        <fullName evidence="2">Phosphoglycerate mutase</fullName>
        <ecNumber evidence="2">5.4.2.11</ecNumber>
    </submittedName>
</protein>
<feature type="non-terminal residue" evidence="2">
    <location>
        <position position="249"/>
    </location>
</feature>
<feature type="compositionally biased region" description="Basic residues" evidence="1">
    <location>
        <begin position="235"/>
        <end position="249"/>
    </location>
</feature>